<dbReference type="CDD" id="cd14810">
    <property type="entry name" value="bZIP_u1"/>
    <property type="match status" value="1"/>
</dbReference>
<feature type="domain" description="BZIP" evidence="3">
    <location>
        <begin position="265"/>
        <end position="328"/>
    </location>
</feature>
<dbReference type="Gene3D" id="1.20.5.170">
    <property type="match status" value="1"/>
</dbReference>
<feature type="compositionally biased region" description="Basic and acidic residues" evidence="2">
    <location>
        <begin position="173"/>
        <end position="184"/>
    </location>
</feature>
<dbReference type="GO" id="GO:0003700">
    <property type="term" value="F:DNA-binding transcription factor activity"/>
    <property type="evidence" value="ECO:0007669"/>
    <property type="project" value="InterPro"/>
</dbReference>
<feature type="region of interest" description="Disordered" evidence="2">
    <location>
        <begin position="355"/>
        <end position="375"/>
    </location>
</feature>
<accession>A0A6A6ULH4</accession>
<dbReference type="InterPro" id="IPR046347">
    <property type="entry name" value="bZIP_sf"/>
</dbReference>
<keyword evidence="1" id="KW-0175">Coiled coil</keyword>
<feature type="coiled-coil region" evidence="1">
    <location>
        <begin position="290"/>
        <end position="327"/>
    </location>
</feature>
<dbReference type="InterPro" id="IPR004827">
    <property type="entry name" value="bZIP"/>
</dbReference>
<sequence length="576" mass="64391">MDNSPHSAPLDMPQFNGQNVDHTDLSSYLDFSQMNSPAAGSSKGLLLPQATSSLTSPTSAISQDLNDDSLLMRPSHDYGRFKQQTGLPIQADHIRALGQQHVFPNYNTGIYDAQIWDNMNSQNSMDGGLDTLLEMSNEDFIDPNTLLKQEEAQANIRYFPGMHQQAAQQRQAMMEKQKQREAEQQRQQSRSQSSRRSVSSQPLDQRTEDTISRVMSEIRRSSNIAADHLSPGSNSLLPHVIKAKKDEDDMDEDERLLNSEEGKKLSSKERRQLRNKVSARAFRSRRKEYIGQLEGELAAKANETAEVKRQNQMLMEENARYRALAEKLLSHNAFRPFLEELSRDPDLAESFSKIASSAPQQQEAPMPKDPHPYGSSQFLPPANNSTHVGMTFIPDMPVDLSSLNIGNNNWMSQQPQLIPHDMYQQPSVFAVTELPAGPAEPIDFAALSGKDSDSLIAELEGSEDEKTTYPEIKTAPAKVDSAASIEAVKSQEEPQNNFDENDPTVTLYAINSSTSPAKEADFEPLFGSIAPEKAFARYELVVASEDDDEALSQRLEQMVSRLDSSCRRLESMMSRF</sequence>
<dbReference type="AlphaFoldDB" id="A0A6A6ULH4"/>
<gene>
    <name evidence="4" type="ORF">BT63DRAFT_132591</name>
</gene>
<feature type="region of interest" description="Disordered" evidence="2">
    <location>
        <begin position="244"/>
        <end position="278"/>
    </location>
</feature>
<protein>
    <recommendedName>
        <fullName evidence="3">BZIP domain-containing protein</fullName>
    </recommendedName>
</protein>
<name>A0A6A6ULH4_9PEZI</name>
<dbReference type="Proteomes" id="UP000799302">
    <property type="component" value="Unassembled WGS sequence"/>
</dbReference>
<feature type="compositionally biased region" description="Basic and acidic residues" evidence="2">
    <location>
        <begin position="255"/>
        <end position="272"/>
    </location>
</feature>
<evidence type="ECO:0000313" key="4">
    <source>
        <dbReference type="EMBL" id="KAF2672630.1"/>
    </source>
</evidence>
<organism evidence="4 5">
    <name type="scientific">Microthyrium microscopicum</name>
    <dbReference type="NCBI Taxonomy" id="703497"/>
    <lineage>
        <taxon>Eukaryota</taxon>
        <taxon>Fungi</taxon>
        <taxon>Dikarya</taxon>
        <taxon>Ascomycota</taxon>
        <taxon>Pezizomycotina</taxon>
        <taxon>Dothideomycetes</taxon>
        <taxon>Dothideomycetes incertae sedis</taxon>
        <taxon>Microthyriales</taxon>
        <taxon>Microthyriaceae</taxon>
        <taxon>Microthyrium</taxon>
    </lineage>
</organism>
<dbReference type="OrthoDB" id="5571888at2759"/>
<proteinExistence type="predicted"/>
<dbReference type="EMBL" id="MU004231">
    <property type="protein sequence ID" value="KAF2672630.1"/>
    <property type="molecule type" value="Genomic_DNA"/>
</dbReference>
<dbReference type="PROSITE" id="PS50217">
    <property type="entry name" value="BZIP"/>
    <property type="match status" value="1"/>
</dbReference>
<dbReference type="PANTHER" id="PTHR37616:SF2">
    <property type="entry name" value="BZIP DOMAIN-CONTAINING PROTEIN"/>
    <property type="match status" value="1"/>
</dbReference>
<keyword evidence="5" id="KW-1185">Reference proteome</keyword>
<feature type="region of interest" description="Disordered" evidence="2">
    <location>
        <begin position="163"/>
        <end position="210"/>
    </location>
</feature>
<dbReference type="PANTHER" id="PTHR37616">
    <property type="entry name" value="BZIP TRANSCRIPTION FACTOR 60-LIKE"/>
    <property type="match status" value="1"/>
</dbReference>
<feature type="compositionally biased region" description="Low complexity" evidence="2">
    <location>
        <begin position="185"/>
        <end position="201"/>
    </location>
</feature>
<feature type="region of interest" description="Disordered" evidence="2">
    <location>
        <begin position="1"/>
        <end position="21"/>
    </location>
</feature>
<evidence type="ECO:0000259" key="3">
    <source>
        <dbReference type="PROSITE" id="PS50217"/>
    </source>
</evidence>
<evidence type="ECO:0000256" key="2">
    <source>
        <dbReference type="SAM" id="MobiDB-lite"/>
    </source>
</evidence>
<dbReference type="Pfam" id="PF00170">
    <property type="entry name" value="bZIP_1"/>
    <property type="match status" value="1"/>
</dbReference>
<dbReference type="SUPFAM" id="SSF57959">
    <property type="entry name" value="Leucine zipper domain"/>
    <property type="match status" value="1"/>
</dbReference>
<evidence type="ECO:0000313" key="5">
    <source>
        <dbReference type="Proteomes" id="UP000799302"/>
    </source>
</evidence>
<evidence type="ECO:0000256" key="1">
    <source>
        <dbReference type="SAM" id="Coils"/>
    </source>
</evidence>
<reference evidence="4" key="1">
    <citation type="journal article" date="2020" name="Stud. Mycol.">
        <title>101 Dothideomycetes genomes: a test case for predicting lifestyles and emergence of pathogens.</title>
        <authorList>
            <person name="Haridas S."/>
            <person name="Albert R."/>
            <person name="Binder M."/>
            <person name="Bloem J."/>
            <person name="Labutti K."/>
            <person name="Salamov A."/>
            <person name="Andreopoulos B."/>
            <person name="Baker S."/>
            <person name="Barry K."/>
            <person name="Bills G."/>
            <person name="Bluhm B."/>
            <person name="Cannon C."/>
            <person name="Castanera R."/>
            <person name="Culley D."/>
            <person name="Daum C."/>
            <person name="Ezra D."/>
            <person name="Gonzalez J."/>
            <person name="Henrissat B."/>
            <person name="Kuo A."/>
            <person name="Liang C."/>
            <person name="Lipzen A."/>
            <person name="Lutzoni F."/>
            <person name="Magnuson J."/>
            <person name="Mondo S."/>
            <person name="Nolan M."/>
            <person name="Ohm R."/>
            <person name="Pangilinan J."/>
            <person name="Park H.-J."/>
            <person name="Ramirez L."/>
            <person name="Alfaro M."/>
            <person name="Sun H."/>
            <person name="Tritt A."/>
            <person name="Yoshinaga Y."/>
            <person name="Zwiers L.-H."/>
            <person name="Turgeon B."/>
            <person name="Goodwin S."/>
            <person name="Spatafora J."/>
            <person name="Crous P."/>
            <person name="Grigoriev I."/>
        </authorList>
    </citation>
    <scope>NUCLEOTIDE SEQUENCE</scope>
    <source>
        <strain evidence="4">CBS 115976</strain>
    </source>
</reference>
<dbReference type="SMART" id="SM00338">
    <property type="entry name" value="BRLZ"/>
    <property type="match status" value="1"/>
</dbReference>